<keyword evidence="2" id="KW-1003">Cell membrane</keyword>
<evidence type="ECO:0000256" key="6">
    <source>
        <dbReference type="ARBA" id="ARBA00022967"/>
    </source>
</evidence>
<protein>
    <submittedName>
        <fullName evidence="14">ABC transporter ATP-binding protein</fullName>
    </submittedName>
</protein>
<dbReference type="InterPro" id="IPR011527">
    <property type="entry name" value="ABC1_TM_dom"/>
</dbReference>
<dbReference type="InterPro" id="IPR017871">
    <property type="entry name" value="ABC_transporter-like_CS"/>
</dbReference>
<dbReference type="PROSITE" id="PS50893">
    <property type="entry name" value="ABC_TRANSPORTER_2"/>
    <property type="match status" value="1"/>
</dbReference>
<evidence type="ECO:0000256" key="7">
    <source>
        <dbReference type="ARBA" id="ARBA00022989"/>
    </source>
</evidence>
<comment type="subcellular location">
    <subcellularLocation>
        <location evidence="1">Cell inner membrane</location>
        <topology evidence="1">Multi-pass membrane protein</topology>
    </subcellularLocation>
</comment>
<evidence type="ECO:0000256" key="3">
    <source>
        <dbReference type="ARBA" id="ARBA00022692"/>
    </source>
</evidence>
<dbReference type="InterPro" id="IPR003593">
    <property type="entry name" value="AAA+_ATPase"/>
</dbReference>
<keyword evidence="6" id="KW-1278">Translocase</keyword>
<proteinExistence type="inferred from homology"/>
<keyword evidence="15" id="KW-1185">Reference proteome</keyword>
<evidence type="ECO:0000313" key="14">
    <source>
        <dbReference type="EMBL" id="MEV0710001.1"/>
    </source>
</evidence>
<accession>A0ABV3FX45</accession>
<feature type="compositionally biased region" description="Basic and acidic residues" evidence="10">
    <location>
        <begin position="639"/>
        <end position="648"/>
    </location>
</feature>
<evidence type="ECO:0000256" key="4">
    <source>
        <dbReference type="ARBA" id="ARBA00022741"/>
    </source>
</evidence>
<feature type="transmembrane region" description="Helical" evidence="11">
    <location>
        <begin position="306"/>
        <end position="331"/>
    </location>
</feature>
<feature type="transmembrane region" description="Helical" evidence="11">
    <location>
        <begin position="162"/>
        <end position="179"/>
    </location>
</feature>
<dbReference type="GO" id="GO:0005524">
    <property type="term" value="F:ATP binding"/>
    <property type="evidence" value="ECO:0007669"/>
    <property type="project" value="UniProtKB-KW"/>
</dbReference>
<keyword evidence="4" id="KW-0547">Nucleotide-binding</keyword>
<keyword evidence="3 11" id="KW-0812">Transmembrane</keyword>
<comment type="caution">
    <text evidence="14">The sequence shown here is derived from an EMBL/GenBank/DDBJ whole genome shotgun (WGS) entry which is preliminary data.</text>
</comment>
<name>A0ABV3FX45_9NOCA</name>
<feature type="transmembrane region" description="Helical" evidence="11">
    <location>
        <begin position="39"/>
        <end position="59"/>
    </location>
</feature>
<dbReference type="SUPFAM" id="SSF52540">
    <property type="entry name" value="P-loop containing nucleoside triphosphate hydrolases"/>
    <property type="match status" value="1"/>
</dbReference>
<evidence type="ECO:0000256" key="9">
    <source>
        <dbReference type="ARBA" id="ARBA00023455"/>
    </source>
</evidence>
<dbReference type="SMART" id="SM00382">
    <property type="entry name" value="AAA"/>
    <property type="match status" value="1"/>
</dbReference>
<dbReference type="Proteomes" id="UP001551695">
    <property type="component" value="Unassembled WGS sequence"/>
</dbReference>
<dbReference type="Pfam" id="PF00005">
    <property type="entry name" value="ABC_tran"/>
    <property type="match status" value="1"/>
</dbReference>
<dbReference type="InterPro" id="IPR039421">
    <property type="entry name" value="Type_1_exporter"/>
</dbReference>
<dbReference type="RefSeq" id="WP_357785776.1">
    <property type="nucleotide sequence ID" value="NZ_JBFAKC010000009.1"/>
</dbReference>
<dbReference type="InterPro" id="IPR036640">
    <property type="entry name" value="ABC1_TM_sf"/>
</dbReference>
<dbReference type="InterPro" id="IPR003439">
    <property type="entry name" value="ABC_transporter-like_ATP-bd"/>
</dbReference>
<evidence type="ECO:0000313" key="15">
    <source>
        <dbReference type="Proteomes" id="UP001551695"/>
    </source>
</evidence>
<dbReference type="EMBL" id="JBFAKC010000009">
    <property type="protein sequence ID" value="MEV0710001.1"/>
    <property type="molecule type" value="Genomic_DNA"/>
</dbReference>
<evidence type="ECO:0000256" key="11">
    <source>
        <dbReference type="SAM" id="Phobius"/>
    </source>
</evidence>
<evidence type="ECO:0000256" key="1">
    <source>
        <dbReference type="ARBA" id="ARBA00004429"/>
    </source>
</evidence>
<feature type="domain" description="ABC transporter" evidence="12">
    <location>
        <begin position="363"/>
        <end position="626"/>
    </location>
</feature>
<feature type="transmembrane region" description="Helical" evidence="11">
    <location>
        <begin position="79"/>
        <end position="100"/>
    </location>
</feature>
<evidence type="ECO:0000256" key="5">
    <source>
        <dbReference type="ARBA" id="ARBA00022840"/>
    </source>
</evidence>
<feature type="transmembrane region" description="Helical" evidence="11">
    <location>
        <begin position="185"/>
        <end position="204"/>
    </location>
</feature>
<dbReference type="InterPro" id="IPR027417">
    <property type="entry name" value="P-loop_NTPase"/>
</dbReference>
<feature type="region of interest" description="Disordered" evidence="10">
    <location>
        <begin position="631"/>
        <end position="687"/>
    </location>
</feature>
<gene>
    <name evidence="14" type="ORF">AB0I48_20765</name>
</gene>
<evidence type="ECO:0000256" key="10">
    <source>
        <dbReference type="SAM" id="MobiDB-lite"/>
    </source>
</evidence>
<comment type="similarity">
    <text evidence="9">Belongs to the ABC transporter superfamily. Siderophore-Fe(3+) uptake transporter (SIUT) (TC 3.A.1.21) family.</text>
</comment>
<dbReference type="PROSITE" id="PS50929">
    <property type="entry name" value="ABC_TM1F"/>
    <property type="match status" value="1"/>
</dbReference>
<reference evidence="14 15" key="1">
    <citation type="submission" date="2024-06" db="EMBL/GenBank/DDBJ databases">
        <title>The Natural Products Discovery Center: Release of the First 8490 Sequenced Strains for Exploring Actinobacteria Biosynthetic Diversity.</title>
        <authorList>
            <person name="Kalkreuter E."/>
            <person name="Kautsar S.A."/>
            <person name="Yang D."/>
            <person name="Bader C.D."/>
            <person name="Teijaro C.N."/>
            <person name="Fluegel L."/>
            <person name="Davis C.M."/>
            <person name="Simpson J.R."/>
            <person name="Lauterbach L."/>
            <person name="Steele A.D."/>
            <person name="Gui C."/>
            <person name="Meng S."/>
            <person name="Li G."/>
            <person name="Viehrig K."/>
            <person name="Ye F."/>
            <person name="Su P."/>
            <person name="Kiefer A.F."/>
            <person name="Nichols A."/>
            <person name="Cepeda A.J."/>
            <person name="Yan W."/>
            <person name="Fan B."/>
            <person name="Jiang Y."/>
            <person name="Adhikari A."/>
            <person name="Zheng C.-J."/>
            <person name="Schuster L."/>
            <person name="Cowan T.M."/>
            <person name="Smanski M.J."/>
            <person name="Chevrette M.G."/>
            <person name="De Carvalho L.P.S."/>
            <person name="Shen B."/>
        </authorList>
    </citation>
    <scope>NUCLEOTIDE SEQUENCE [LARGE SCALE GENOMIC DNA]</scope>
    <source>
        <strain evidence="14 15">NPDC050403</strain>
    </source>
</reference>
<dbReference type="Gene3D" id="1.20.1560.10">
    <property type="entry name" value="ABC transporter type 1, transmembrane domain"/>
    <property type="match status" value="1"/>
</dbReference>
<keyword evidence="7 11" id="KW-1133">Transmembrane helix</keyword>
<evidence type="ECO:0000259" key="12">
    <source>
        <dbReference type="PROSITE" id="PS50893"/>
    </source>
</evidence>
<dbReference type="PANTHER" id="PTHR24221:SF654">
    <property type="entry name" value="ATP-BINDING CASSETTE SUB-FAMILY B MEMBER 6"/>
    <property type="match status" value="1"/>
</dbReference>
<dbReference type="SUPFAM" id="SSF90123">
    <property type="entry name" value="ABC transporter transmembrane region"/>
    <property type="match status" value="1"/>
</dbReference>
<keyword evidence="2" id="KW-0997">Cell inner membrane</keyword>
<evidence type="ECO:0000256" key="2">
    <source>
        <dbReference type="ARBA" id="ARBA00022519"/>
    </source>
</evidence>
<dbReference type="Gene3D" id="3.40.50.300">
    <property type="entry name" value="P-loop containing nucleotide triphosphate hydrolases"/>
    <property type="match status" value="1"/>
</dbReference>
<dbReference type="PANTHER" id="PTHR24221">
    <property type="entry name" value="ATP-BINDING CASSETTE SUB-FAMILY B"/>
    <property type="match status" value="1"/>
</dbReference>
<evidence type="ECO:0000256" key="8">
    <source>
        <dbReference type="ARBA" id="ARBA00023136"/>
    </source>
</evidence>
<sequence>MSYGRGALLAGADTGTGGDVRTLRTGLAMMARGCARMPGAAAIAIGSGLTNAVCMVLAAKAIGWSTEHVVVAGFAEQRFLVGAAATGALFVLAVSLLRILTIISRGVATGIVQYHNEAATRKAVTAAYLRLGVSWHRRHSAGELVSRAVSDAETAWDPMQHFPFAVGMTGMLLLVMADIALADPWLALIAAILIPLVFAANLLYQRVLAPRARAAQQQRAVVSGLAHEAVAGRQVIRTLGITEREIDRFARAADASRAANRRMGNAGAIFDPAIELMPPLAALVILAVGVARVDAGHLGVGALVEVIYLLITTAIPLNVIARFLGVLPLGVAGHTRVEQILTATERPAHGRSTPSGRPDGVALELADVDFGYRDAGGGRAHADRDAVRELTLAVRPGTVVAVAGATGAGKTTLLALLAHLLEADRGTVSVDGLDTRLVAPEAVRRRTALVTQNAFLFADTVRANVVLDARPTGFGDGTTPQPARPRSVDDADAELDRALRIAGAAEFVGELPHGADTVLGEDVQLSGGQRQRIALARAVFRRPGLLLLDDATSALDPLVEREVVDALRAEYAGDDRRTTVVLVGHRAATIALADTVVFLEGGRIRAVGAHEELLDTEPGYSALLGAYRADGDDGNDDGGEVHETDAADGRFPTRPGDGDGREFDTVCANPPPPGHRSGPGRTVRQAR</sequence>
<keyword evidence="8 11" id="KW-0472">Membrane</keyword>
<evidence type="ECO:0000259" key="13">
    <source>
        <dbReference type="PROSITE" id="PS50929"/>
    </source>
</evidence>
<feature type="domain" description="ABC transmembrane type-1" evidence="13">
    <location>
        <begin position="42"/>
        <end position="329"/>
    </location>
</feature>
<dbReference type="Pfam" id="PF00664">
    <property type="entry name" value="ABC_membrane"/>
    <property type="match status" value="1"/>
</dbReference>
<organism evidence="14 15">
    <name type="scientific">Nocardia aurea</name>
    <dbReference type="NCBI Taxonomy" id="2144174"/>
    <lineage>
        <taxon>Bacteria</taxon>
        <taxon>Bacillati</taxon>
        <taxon>Actinomycetota</taxon>
        <taxon>Actinomycetes</taxon>
        <taxon>Mycobacteriales</taxon>
        <taxon>Nocardiaceae</taxon>
        <taxon>Nocardia</taxon>
    </lineage>
</organism>
<dbReference type="PROSITE" id="PS00211">
    <property type="entry name" value="ABC_TRANSPORTER_1"/>
    <property type="match status" value="1"/>
</dbReference>
<keyword evidence="5 14" id="KW-0067">ATP-binding</keyword>